<dbReference type="SUPFAM" id="SSF56300">
    <property type="entry name" value="Metallo-dependent phosphatases"/>
    <property type="match status" value="1"/>
</dbReference>
<dbReference type="Proteomes" id="UP000011666">
    <property type="component" value="Unassembled WGS sequence"/>
</dbReference>
<accession>M0QFQ2</accession>
<dbReference type="InterPro" id="IPR038607">
    <property type="entry name" value="PhoD-like_sf"/>
</dbReference>
<dbReference type="PROSITE" id="PS51257">
    <property type="entry name" value="PROKAR_LIPOPROTEIN"/>
    <property type="match status" value="1"/>
</dbReference>
<dbReference type="EMBL" id="BANX01000007">
    <property type="protein sequence ID" value="GAC67289.1"/>
    <property type="molecule type" value="Genomic_DNA"/>
</dbReference>
<evidence type="ECO:0000259" key="3">
    <source>
        <dbReference type="Pfam" id="PF16655"/>
    </source>
</evidence>
<dbReference type="Gene3D" id="3.60.21.70">
    <property type="entry name" value="PhoD-like phosphatase"/>
    <property type="match status" value="1"/>
</dbReference>
<dbReference type="PANTHER" id="PTHR43606">
    <property type="entry name" value="PHOSPHATASE, PUTATIVE (AFU_ORTHOLOGUE AFUA_6G08710)-RELATED"/>
    <property type="match status" value="1"/>
</dbReference>
<dbReference type="InterPro" id="IPR032093">
    <property type="entry name" value="PhoD_N"/>
</dbReference>
<feature type="domain" description="PhoD-like phosphatase metallophosphatase" evidence="2">
    <location>
        <begin position="143"/>
        <end position="496"/>
    </location>
</feature>
<reference evidence="4 5" key="1">
    <citation type="submission" date="2013-01" db="EMBL/GenBank/DDBJ databases">
        <title>Whole genome shotgun sequence of Gordonia soli NBRC 108243.</title>
        <authorList>
            <person name="Isaki-Nakamura S."/>
            <person name="Hosoyama A."/>
            <person name="Tsuchikane K."/>
            <person name="Ando Y."/>
            <person name="Baba S."/>
            <person name="Ohji S."/>
            <person name="Hamada M."/>
            <person name="Tamura T."/>
            <person name="Yamazoe A."/>
            <person name="Yamazaki S."/>
            <person name="Fujita N."/>
        </authorList>
    </citation>
    <scope>NUCLEOTIDE SEQUENCE [LARGE SCALE GENOMIC DNA]</scope>
    <source>
        <strain evidence="4 5">NBRC 108243</strain>
    </source>
</reference>
<dbReference type="CDD" id="cd07389">
    <property type="entry name" value="MPP_PhoD"/>
    <property type="match status" value="1"/>
</dbReference>
<dbReference type="InterPro" id="IPR018946">
    <property type="entry name" value="PhoD-like_MPP"/>
</dbReference>
<keyword evidence="1" id="KW-0732">Signal</keyword>
<name>M0QFQ2_9ACTN</name>
<gene>
    <name evidence="4" type="primary">phoD</name>
    <name evidence="4" type="ORF">GS4_07_00380</name>
</gene>
<dbReference type="InterPro" id="IPR029052">
    <property type="entry name" value="Metallo-depent_PP-like"/>
</dbReference>
<dbReference type="Pfam" id="PF09423">
    <property type="entry name" value="PhoD"/>
    <property type="match status" value="1"/>
</dbReference>
<proteinExistence type="predicted"/>
<evidence type="ECO:0000256" key="1">
    <source>
        <dbReference type="SAM" id="SignalP"/>
    </source>
</evidence>
<evidence type="ECO:0000313" key="4">
    <source>
        <dbReference type="EMBL" id="GAC67289.1"/>
    </source>
</evidence>
<dbReference type="AlphaFoldDB" id="M0QFQ2"/>
<organism evidence="4 5">
    <name type="scientific">Gordonia soli NBRC 108243</name>
    <dbReference type="NCBI Taxonomy" id="1223545"/>
    <lineage>
        <taxon>Bacteria</taxon>
        <taxon>Bacillati</taxon>
        <taxon>Actinomycetota</taxon>
        <taxon>Actinomycetes</taxon>
        <taxon>Mycobacteriales</taxon>
        <taxon>Gordoniaceae</taxon>
        <taxon>Gordonia</taxon>
    </lineage>
</organism>
<protein>
    <submittedName>
        <fullName evidence="4">Phospholipase D</fullName>
    </submittedName>
</protein>
<dbReference type="eggNOG" id="COG3540">
    <property type="taxonomic scope" value="Bacteria"/>
</dbReference>
<evidence type="ECO:0000259" key="2">
    <source>
        <dbReference type="Pfam" id="PF09423"/>
    </source>
</evidence>
<evidence type="ECO:0000313" key="5">
    <source>
        <dbReference type="Proteomes" id="UP000011666"/>
    </source>
</evidence>
<dbReference type="Gene3D" id="2.60.40.380">
    <property type="entry name" value="Purple acid phosphatase-like, N-terminal"/>
    <property type="match status" value="1"/>
</dbReference>
<feature type="domain" description="Phospholipase D N-terminal" evidence="3">
    <location>
        <begin position="38"/>
        <end position="121"/>
    </location>
</feature>
<comment type="caution">
    <text evidence="4">The sequence shown here is derived from an EMBL/GenBank/DDBJ whole genome shotgun (WGS) entry which is preliminary data.</text>
</comment>
<dbReference type="PANTHER" id="PTHR43606:SF1">
    <property type="entry name" value="PHOD-LIKE PHOSPHATASE METALLOPHOSPHATASE DOMAIN-CONTAINING PROTEIN"/>
    <property type="match status" value="1"/>
</dbReference>
<keyword evidence="5" id="KW-1185">Reference proteome</keyword>
<dbReference type="InterPro" id="IPR052900">
    <property type="entry name" value="Phospholipid_Metab_Enz"/>
</dbReference>
<feature type="signal peptide" evidence="1">
    <location>
        <begin position="1"/>
        <end position="15"/>
    </location>
</feature>
<sequence length="515" mass="55629">MRAGALLVPAVGALAACGSPTTGPTSTGLRRARPTLTHGVASGEVTSTSALVWARSDTPATMIVETSATENFARAKTVRGPRLTPQTDGTGRLRVAGLEPGQTVHYRVTLEGEDGAAGEPVSGVFTTAPTSAKDIRFLWSGDVVGQGWGINPDMGGLTIFGAMADRDPDFFIHSGDAIYADNPVEATQEQNDGTVYRSAVSPAKSHVAQTLDDFRGNYAYNLTDQHYRRFSSSVAQYVQWDDHEVVNNWFPGESLAGQKRKGYTEMDVDTLAAHGKQAWREWQPVESGSSSRVYRQVRQGPQLDVFLLDMRTYKDPNPAAWGTDNVDGILGAEQTQWLIDSLKRSTATWKVVANDLPLSIVVPDKNSTPAGGRTAMEAVAQGDGGAPLGREIAFARVLSAIKDVPNVVFLTADVHYTAAISYQPDRAAHQDFAPFWEFVSGPLHAGAFPESPVDGTFGAKYEFVHAPTEENTSPAEGFQHFGEVTIAKDTGVLTVNLCDQTGRVLYRRELEPTRR</sequence>
<dbReference type="Pfam" id="PF16655">
    <property type="entry name" value="PhoD_N"/>
    <property type="match status" value="1"/>
</dbReference>
<dbReference type="STRING" id="1223545.GS4_07_00380"/>
<feature type="chain" id="PRO_5004003778" evidence="1">
    <location>
        <begin position="16"/>
        <end position="515"/>
    </location>
</feature>